<dbReference type="Proteomes" id="UP000307440">
    <property type="component" value="Unassembled WGS sequence"/>
</dbReference>
<sequence length="279" mass="31451">MLGPSAAVKTLDLEALSPPHSIAEGSAHAAAPYQMGSGDSASRIDTRVIGSQLVYVRTSRDAYVLSRAGTALRYGHSRKTNAPRVWFQAVDRMNGRGLMIVCYSILGAPAFVKVPILSKVGVQPERTVTERHTMLRMIREHKWASNRHPPENDFEWRPLGKVEVHLWGVRGWRLPLTCRRGLEFCIENRGWNSCECGVQREGVAVRVGLPMWLAMDNSMCVYVDMEYTDPGVHIPRYWDDADEDIHWHPIPSASPITLSSIHCVERRWAKRPLLIFGAE</sequence>
<evidence type="ECO:0000313" key="1">
    <source>
        <dbReference type="EMBL" id="TFK27779.1"/>
    </source>
</evidence>
<accession>A0A5C3L425</accession>
<organism evidence="1 2">
    <name type="scientific">Coprinopsis marcescibilis</name>
    <name type="common">Agaric fungus</name>
    <name type="synonym">Psathyrella marcescibilis</name>
    <dbReference type="NCBI Taxonomy" id="230819"/>
    <lineage>
        <taxon>Eukaryota</taxon>
        <taxon>Fungi</taxon>
        <taxon>Dikarya</taxon>
        <taxon>Basidiomycota</taxon>
        <taxon>Agaricomycotina</taxon>
        <taxon>Agaricomycetes</taxon>
        <taxon>Agaricomycetidae</taxon>
        <taxon>Agaricales</taxon>
        <taxon>Agaricineae</taxon>
        <taxon>Psathyrellaceae</taxon>
        <taxon>Coprinopsis</taxon>
    </lineage>
</organism>
<gene>
    <name evidence="1" type="ORF">FA15DRAFT_653288</name>
</gene>
<reference evidence="1 2" key="1">
    <citation type="journal article" date="2019" name="Nat. Ecol. Evol.">
        <title>Megaphylogeny resolves global patterns of mushroom evolution.</title>
        <authorList>
            <person name="Varga T."/>
            <person name="Krizsan K."/>
            <person name="Foldi C."/>
            <person name="Dima B."/>
            <person name="Sanchez-Garcia M."/>
            <person name="Sanchez-Ramirez S."/>
            <person name="Szollosi G.J."/>
            <person name="Szarkandi J.G."/>
            <person name="Papp V."/>
            <person name="Albert L."/>
            <person name="Andreopoulos W."/>
            <person name="Angelini C."/>
            <person name="Antonin V."/>
            <person name="Barry K.W."/>
            <person name="Bougher N.L."/>
            <person name="Buchanan P."/>
            <person name="Buyck B."/>
            <person name="Bense V."/>
            <person name="Catcheside P."/>
            <person name="Chovatia M."/>
            <person name="Cooper J."/>
            <person name="Damon W."/>
            <person name="Desjardin D."/>
            <person name="Finy P."/>
            <person name="Geml J."/>
            <person name="Haridas S."/>
            <person name="Hughes K."/>
            <person name="Justo A."/>
            <person name="Karasinski D."/>
            <person name="Kautmanova I."/>
            <person name="Kiss B."/>
            <person name="Kocsube S."/>
            <person name="Kotiranta H."/>
            <person name="LaButti K.M."/>
            <person name="Lechner B.E."/>
            <person name="Liimatainen K."/>
            <person name="Lipzen A."/>
            <person name="Lukacs Z."/>
            <person name="Mihaltcheva S."/>
            <person name="Morgado L.N."/>
            <person name="Niskanen T."/>
            <person name="Noordeloos M.E."/>
            <person name="Ohm R.A."/>
            <person name="Ortiz-Santana B."/>
            <person name="Ovrebo C."/>
            <person name="Racz N."/>
            <person name="Riley R."/>
            <person name="Savchenko A."/>
            <person name="Shiryaev A."/>
            <person name="Soop K."/>
            <person name="Spirin V."/>
            <person name="Szebenyi C."/>
            <person name="Tomsovsky M."/>
            <person name="Tulloss R.E."/>
            <person name="Uehling J."/>
            <person name="Grigoriev I.V."/>
            <person name="Vagvolgyi C."/>
            <person name="Papp T."/>
            <person name="Martin F.M."/>
            <person name="Miettinen O."/>
            <person name="Hibbett D.S."/>
            <person name="Nagy L.G."/>
        </authorList>
    </citation>
    <scope>NUCLEOTIDE SEQUENCE [LARGE SCALE GENOMIC DNA]</scope>
    <source>
        <strain evidence="1 2">CBS 121175</strain>
    </source>
</reference>
<evidence type="ECO:0000313" key="2">
    <source>
        <dbReference type="Proteomes" id="UP000307440"/>
    </source>
</evidence>
<proteinExistence type="predicted"/>
<protein>
    <submittedName>
        <fullName evidence="1">Uncharacterized protein</fullName>
    </submittedName>
</protein>
<keyword evidence="2" id="KW-1185">Reference proteome</keyword>
<dbReference type="EMBL" id="ML210161">
    <property type="protein sequence ID" value="TFK27779.1"/>
    <property type="molecule type" value="Genomic_DNA"/>
</dbReference>
<name>A0A5C3L425_COPMA</name>
<dbReference type="AlphaFoldDB" id="A0A5C3L425"/>